<dbReference type="OrthoDB" id="6240846at2"/>
<evidence type="ECO:0000313" key="3">
    <source>
        <dbReference type="Proteomes" id="UP000095143"/>
    </source>
</evidence>
<organism evidence="2 3">
    <name type="scientific">Pseudomonas graminis</name>
    <dbReference type="NCBI Taxonomy" id="158627"/>
    <lineage>
        <taxon>Bacteria</taxon>
        <taxon>Pseudomonadati</taxon>
        <taxon>Pseudomonadota</taxon>
        <taxon>Gammaproteobacteria</taxon>
        <taxon>Pseudomonadales</taxon>
        <taxon>Pseudomonadaceae</taxon>
        <taxon>Pseudomonas</taxon>
    </lineage>
</organism>
<name>A0A1C2D896_9PSED</name>
<dbReference type="InterPro" id="IPR001387">
    <property type="entry name" value="Cro/C1-type_HTH"/>
</dbReference>
<accession>A0A1C2D896</accession>
<dbReference type="GO" id="GO:0003677">
    <property type="term" value="F:DNA binding"/>
    <property type="evidence" value="ECO:0007669"/>
    <property type="project" value="InterPro"/>
</dbReference>
<dbReference type="RefSeq" id="WP_065991825.1">
    <property type="nucleotide sequence ID" value="NZ_MDEN01000069.1"/>
</dbReference>
<dbReference type="Pfam" id="PF01381">
    <property type="entry name" value="HTH_3"/>
    <property type="match status" value="1"/>
</dbReference>
<dbReference type="Proteomes" id="UP000095143">
    <property type="component" value="Unassembled WGS sequence"/>
</dbReference>
<dbReference type="CDD" id="cd00093">
    <property type="entry name" value="HTH_XRE"/>
    <property type="match status" value="1"/>
</dbReference>
<dbReference type="PROSITE" id="PS50943">
    <property type="entry name" value="HTH_CROC1"/>
    <property type="match status" value="1"/>
</dbReference>
<dbReference type="Gene3D" id="1.10.260.40">
    <property type="entry name" value="lambda repressor-like DNA-binding domains"/>
    <property type="match status" value="1"/>
</dbReference>
<evidence type="ECO:0000259" key="1">
    <source>
        <dbReference type="PROSITE" id="PS50943"/>
    </source>
</evidence>
<proteinExistence type="predicted"/>
<feature type="domain" description="HTH cro/C1-type" evidence="1">
    <location>
        <begin position="30"/>
        <end position="85"/>
    </location>
</feature>
<dbReference type="EMBL" id="MDEN01000069">
    <property type="protein sequence ID" value="OCX10982.1"/>
    <property type="molecule type" value="Genomic_DNA"/>
</dbReference>
<dbReference type="InterPro" id="IPR010982">
    <property type="entry name" value="Lambda_DNA-bd_dom_sf"/>
</dbReference>
<sequence length="96" mass="10862">MNDDIRQRGIILDELREQLLDGTVSMGAAVKRLRTEITGLRQEQFARMCKISLRTLRQIEQDEGNPTVQTLNAVFRPFGMQVGIIPLRPRPAATSL</sequence>
<reference evidence="2 3" key="1">
    <citation type="submission" date="2016-08" db="EMBL/GenBank/DDBJ databases">
        <title>Whole genome sequence of Pseudomonas graminis strain UASWS1507, a potential biological control agent for agriculture.</title>
        <authorList>
            <person name="Crovadore J."/>
            <person name="Calmin G."/>
            <person name="Chablais R."/>
            <person name="Cochard B."/>
            <person name="Lefort F."/>
        </authorList>
    </citation>
    <scope>NUCLEOTIDE SEQUENCE [LARGE SCALE GENOMIC DNA]</scope>
    <source>
        <strain evidence="2 3">UASWS1507</strain>
    </source>
</reference>
<protein>
    <submittedName>
        <fullName evidence="2">Transcriptional regulator</fullName>
    </submittedName>
</protein>
<evidence type="ECO:0000313" key="2">
    <source>
        <dbReference type="EMBL" id="OCX10982.1"/>
    </source>
</evidence>
<dbReference type="AlphaFoldDB" id="A0A1C2D896"/>
<dbReference type="SUPFAM" id="SSF47413">
    <property type="entry name" value="lambda repressor-like DNA-binding domains"/>
    <property type="match status" value="1"/>
</dbReference>
<dbReference type="SMART" id="SM00530">
    <property type="entry name" value="HTH_XRE"/>
    <property type="match status" value="1"/>
</dbReference>
<comment type="caution">
    <text evidence="2">The sequence shown here is derived from an EMBL/GenBank/DDBJ whole genome shotgun (WGS) entry which is preliminary data.</text>
</comment>
<gene>
    <name evidence="2" type="ORF">BBI10_22460</name>
</gene>